<evidence type="ECO:0000259" key="6">
    <source>
        <dbReference type="Pfam" id="PF07980"/>
    </source>
</evidence>
<dbReference type="Pfam" id="PF14322">
    <property type="entry name" value="SusD-like_3"/>
    <property type="match status" value="1"/>
</dbReference>
<dbReference type="SUPFAM" id="SSF48452">
    <property type="entry name" value="TPR-like"/>
    <property type="match status" value="1"/>
</dbReference>
<organism evidence="8 9">
    <name type="scientific">Algibacter miyuki</name>
    <dbReference type="NCBI Taxonomy" id="1306933"/>
    <lineage>
        <taxon>Bacteria</taxon>
        <taxon>Pseudomonadati</taxon>
        <taxon>Bacteroidota</taxon>
        <taxon>Flavobacteriia</taxon>
        <taxon>Flavobacteriales</taxon>
        <taxon>Flavobacteriaceae</taxon>
        <taxon>Algibacter</taxon>
    </lineage>
</organism>
<evidence type="ECO:0000256" key="3">
    <source>
        <dbReference type="ARBA" id="ARBA00022729"/>
    </source>
</evidence>
<sequence length="580" mass="66145">MKNKILYLFVSALVIISCDKALDITPDGRLTLEDVFKDERQTEAYLNTVYTSIPSYSYYYHFFTYIAGVTDECQDAAVGNTPGNIANLWITGAMTPNFNPLENGPAGHGKNHYDTFWAGIRNANVFLENVETANIPNDKNRERYKAEALMLRAFYYLELIKQYGPMPIVTKPFGPAFDYTTLTRPTFQECTDFIVNDCDEAIANSYLPLRITLEPERGRFSKAVAYAIKSQALLYNASPLWNPENNTAKWQAASTASEEALSKLTDGGEYELFPDYEQYFFSSSDINPSPRDRETILEIKATGHPSFRNTNALPSMPGQNNAGITPTQELVDSYDMLGTGEPAILGYNDEDHLEPIINTNSGYDPANPYDGRDPRFYATVWYNGALLDNIAGKIHVVETFLGGADALKKTPPNKNNTHTGYYLRKFHDPKLQNGQNAQSRWKKYHLAEIYLNYAEAENEANGPTVEAYNAINKIRERVGMPNLPAGLSKDEFRKRVRNERRVELVIEEHRFWDVRRWKILDQTDKLVTGMEVIKNGDNFEYERFVTERRNAWQDKFLIFPIPIKDTSIIPDFNDNQNPGW</sequence>
<keyword evidence="5" id="KW-0998">Cell outer membrane</keyword>
<reference evidence="8 9" key="1">
    <citation type="submission" date="2024-09" db="EMBL/GenBank/DDBJ databases">
        <authorList>
            <person name="Sun Q."/>
            <person name="Mori K."/>
        </authorList>
    </citation>
    <scope>NUCLEOTIDE SEQUENCE [LARGE SCALE GENOMIC DNA]</scope>
    <source>
        <strain evidence="8 9">CECT 8300</strain>
    </source>
</reference>
<dbReference type="InterPro" id="IPR012944">
    <property type="entry name" value="SusD_RagB_dom"/>
</dbReference>
<comment type="similarity">
    <text evidence="2">Belongs to the SusD family.</text>
</comment>
<evidence type="ECO:0000259" key="7">
    <source>
        <dbReference type="Pfam" id="PF14322"/>
    </source>
</evidence>
<dbReference type="RefSeq" id="WP_290267975.1">
    <property type="nucleotide sequence ID" value="NZ_JAUFQP010000001.1"/>
</dbReference>
<dbReference type="Pfam" id="PF07980">
    <property type="entry name" value="SusD_RagB"/>
    <property type="match status" value="1"/>
</dbReference>
<gene>
    <name evidence="8" type="ORF">ACFFU1_17860</name>
</gene>
<evidence type="ECO:0000256" key="5">
    <source>
        <dbReference type="ARBA" id="ARBA00023237"/>
    </source>
</evidence>
<comment type="caution">
    <text evidence="8">The sequence shown here is derived from an EMBL/GenBank/DDBJ whole genome shotgun (WGS) entry which is preliminary data.</text>
</comment>
<keyword evidence="9" id="KW-1185">Reference proteome</keyword>
<accession>A0ABV5H520</accession>
<dbReference type="PROSITE" id="PS51257">
    <property type="entry name" value="PROKAR_LIPOPROTEIN"/>
    <property type="match status" value="1"/>
</dbReference>
<evidence type="ECO:0000313" key="9">
    <source>
        <dbReference type="Proteomes" id="UP001589590"/>
    </source>
</evidence>
<dbReference type="Proteomes" id="UP001589590">
    <property type="component" value="Unassembled WGS sequence"/>
</dbReference>
<dbReference type="EMBL" id="JBHMFA010000034">
    <property type="protein sequence ID" value="MFB9106779.1"/>
    <property type="molecule type" value="Genomic_DNA"/>
</dbReference>
<evidence type="ECO:0000313" key="8">
    <source>
        <dbReference type="EMBL" id="MFB9106779.1"/>
    </source>
</evidence>
<feature type="domain" description="RagB/SusD" evidence="6">
    <location>
        <begin position="312"/>
        <end position="580"/>
    </location>
</feature>
<dbReference type="InterPro" id="IPR033985">
    <property type="entry name" value="SusD-like_N"/>
</dbReference>
<name>A0ABV5H520_9FLAO</name>
<keyword evidence="3" id="KW-0732">Signal</keyword>
<evidence type="ECO:0000256" key="1">
    <source>
        <dbReference type="ARBA" id="ARBA00004442"/>
    </source>
</evidence>
<evidence type="ECO:0000256" key="4">
    <source>
        <dbReference type="ARBA" id="ARBA00023136"/>
    </source>
</evidence>
<protein>
    <submittedName>
        <fullName evidence="8">RagB/SusD family nutrient uptake outer membrane protein</fullName>
    </submittedName>
</protein>
<dbReference type="Gene3D" id="1.25.40.390">
    <property type="match status" value="1"/>
</dbReference>
<evidence type="ECO:0000256" key="2">
    <source>
        <dbReference type="ARBA" id="ARBA00006275"/>
    </source>
</evidence>
<proteinExistence type="inferred from homology"/>
<keyword evidence="4" id="KW-0472">Membrane</keyword>
<comment type="subcellular location">
    <subcellularLocation>
        <location evidence="1">Cell outer membrane</location>
    </subcellularLocation>
</comment>
<dbReference type="InterPro" id="IPR011990">
    <property type="entry name" value="TPR-like_helical_dom_sf"/>
</dbReference>
<feature type="domain" description="SusD-like N-terminal" evidence="7">
    <location>
        <begin position="109"/>
        <end position="231"/>
    </location>
</feature>